<evidence type="ECO:0000313" key="3">
    <source>
        <dbReference type="Proteomes" id="UP000324020"/>
    </source>
</evidence>
<sequence length="46" mass="5328">MYEGAYHSHMGVVGSHENRTGDDEEDPEESVRVLEGHAVQFNEYRY</sequence>
<name>A0A1G7Q4V3_9EURY</name>
<feature type="region of interest" description="Disordered" evidence="1">
    <location>
        <begin position="1"/>
        <end position="31"/>
    </location>
</feature>
<dbReference type="AlphaFoldDB" id="A0A1G7Q4V3"/>
<keyword evidence="3" id="KW-1185">Reference proteome</keyword>
<evidence type="ECO:0000256" key="1">
    <source>
        <dbReference type="SAM" id="MobiDB-lite"/>
    </source>
</evidence>
<accession>A0A1G7Q4V3</accession>
<organism evidence="2 3">
    <name type="scientific">Halorubrum xinjiangense</name>
    <dbReference type="NCBI Taxonomy" id="261291"/>
    <lineage>
        <taxon>Archaea</taxon>
        <taxon>Methanobacteriati</taxon>
        <taxon>Methanobacteriota</taxon>
        <taxon>Stenosarchaea group</taxon>
        <taxon>Halobacteria</taxon>
        <taxon>Halobacteriales</taxon>
        <taxon>Haloferacaceae</taxon>
        <taxon>Halorubrum</taxon>
    </lineage>
</organism>
<dbReference type="EMBL" id="FNBO01000011">
    <property type="protein sequence ID" value="SDF93513.1"/>
    <property type="molecule type" value="Genomic_DNA"/>
</dbReference>
<protein>
    <submittedName>
        <fullName evidence="2">Uncharacterized protein</fullName>
    </submittedName>
</protein>
<gene>
    <name evidence="2" type="ORF">SAMN04488067_11135</name>
</gene>
<evidence type="ECO:0000313" key="2">
    <source>
        <dbReference type="EMBL" id="SDF93513.1"/>
    </source>
</evidence>
<dbReference type="Proteomes" id="UP000324020">
    <property type="component" value="Unassembled WGS sequence"/>
</dbReference>
<proteinExistence type="predicted"/>
<reference evidence="2 3" key="1">
    <citation type="submission" date="2016-10" db="EMBL/GenBank/DDBJ databases">
        <authorList>
            <person name="Varghese N."/>
            <person name="Submissions S."/>
        </authorList>
    </citation>
    <scope>NUCLEOTIDE SEQUENCE [LARGE SCALE GENOMIC DNA]</scope>
    <source>
        <strain evidence="2 3">CGMCC 1.3527</strain>
    </source>
</reference>